<evidence type="ECO:0000313" key="1">
    <source>
        <dbReference type="EMBL" id="MBB5866729.1"/>
    </source>
</evidence>
<reference evidence="1 2" key="1">
    <citation type="submission" date="2020-08" db="EMBL/GenBank/DDBJ databases">
        <title>Sequencing the genomes of 1000 actinobacteria strains.</title>
        <authorList>
            <person name="Klenk H.-P."/>
        </authorList>
    </citation>
    <scope>NUCLEOTIDE SEQUENCE [LARGE SCALE GENOMIC DNA]</scope>
    <source>
        <strain evidence="1 2">DSM 45362</strain>
    </source>
</reference>
<accession>A0A841BHS1</accession>
<dbReference type="Proteomes" id="UP000587527">
    <property type="component" value="Unassembled WGS sequence"/>
</dbReference>
<comment type="caution">
    <text evidence="1">The sequence shown here is derived from an EMBL/GenBank/DDBJ whole genome shotgun (WGS) entry which is preliminary data.</text>
</comment>
<dbReference type="RefSeq" id="WP_184830742.1">
    <property type="nucleotide sequence ID" value="NZ_JACHMN010000001.1"/>
</dbReference>
<organism evidence="1 2">
    <name type="scientific">Allocatelliglobosispora scoriae</name>
    <dbReference type="NCBI Taxonomy" id="643052"/>
    <lineage>
        <taxon>Bacteria</taxon>
        <taxon>Bacillati</taxon>
        <taxon>Actinomycetota</taxon>
        <taxon>Actinomycetes</taxon>
        <taxon>Micromonosporales</taxon>
        <taxon>Micromonosporaceae</taxon>
        <taxon>Allocatelliglobosispora</taxon>
    </lineage>
</organism>
<dbReference type="AlphaFoldDB" id="A0A841BHS1"/>
<evidence type="ECO:0000313" key="2">
    <source>
        <dbReference type="Proteomes" id="UP000587527"/>
    </source>
</evidence>
<dbReference type="EMBL" id="JACHMN010000001">
    <property type="protein sequence ID" value="MBB5866729.1"/>
    <property type="molecule type" value="Genomic_DNA"/>
</dbReference>
<proteinExistence type="predicted"/>
<name>A0A841BHS1_9ACTN</name>
<gene>
    <name evidence="1" type="ORF">F4553_000108</name>
</gene>
<protein>
    <submittedName>
        <fullName evidence="1">Uncharacterized protein</fullName>
    </submittedName>
</protein>
<sequence length="102" mass="11005">MNFQPCSARGQHRAEPFVSGEKYAGCEGKQHAVDVVVGHTMHAVDAVPAIQMADQPGQRHLVIGVGDVDHQIAAQAQHLGSVEHHLNADRSGSQLALIARWR</sequence>
<keyword evidence="2" id="KW-1185">Reference proteome</keyword>